<dbReference type="InterPro" id="IPR024344">
    <property type="entry name" value="MDMPI_metal-binding"/>
</dbReference>
<dbReference type="Pfam" id="PF11716">
    <property type="entry name" value="MDMPI_N"/>
    <property type="match status" value="1"/>
</dbReference>
<reference evidence="3" key="1">
    <citation type="submission" date="2023-07" db="EMBL/GenBank/DDBJ databases">
        <title>30 novel species of actinomycetes from the DSMZ collection.</title>
        <authorList>
            <person name="Nouioui I."/>
        </authorList>
    </citation>
    <scope>NUCLEOTIDE SEQUENCE [LARGE SCALE GENOMIC DNA]</scope>
    <source>
        <strain evidence="3">DSM 45834</strain>
    </source>
</reference>
<dbReference type="EMBL" id="JAVREJ010000004">
    <property type="protein sequence ID" value="MDT0349721.1"/>
    <property type="molecule type" value="Genomic_DNA"/>
</dbReference>
<feature type="domain" description="Mycothiol-dependent maleylpyruvate isomerase metal-binding" evidence="1">
    <location>
        <begin position="26"/>
        <end position="156"/>
    </location>
</feature>
<organism evidence="2 3">
    <name type="scientific">Pseudonocardia charpentierae</name>
    <dbReference type="NCBI Taxonomy" id="3075545"/>
    <lineage>
        <taxon>Bacteria</taxon>
        <taxon>Bacillati</taxon>
        <taxon>Actinomycetota</taxon>
        <taxon>Actinomycetes</taxon>
        <taxon>Pseudonocardiales</taxon>
        <taxon>Pseudonocardiaceae</taxon>
        <taxon>Pseudonocardia</taxon>
    </lineage>
</organism>
<name>A0ABU2N705_9PSEU</name>
<dbReference type="InterPro" id="IPR017517">
    <property type="entry name" value="Maleyloyr_isom"/>
</dbReference>
<comment type="caution">
    <text evidence="2">The sequence shown here is derived from an EMBL/GenBank/DDBJ whole genome shotgun (WGS) entry which is preliminary data.</text>
</comment>
<dbReference type="SUPFAM" id="SSF109854">
    <property type="entry name" value="DinB/YfiT-like putative metalloenzymes"/>
    <property type="match status" value="1"/>
</dbReference>
<evidence type="ECO:0000313" key="3">
    <source>
        <dbReference type="Proteomes" id="UP001183202"/>
    </source>
</evidence>
<proteinExistence type="predicted"/>
<dbReference type="Proteomes" id="UP001183202">
    <property type="component" value="Unassembled WGS sequence"/>
</dbReference>
<dbReference type="NCBIfam" id="TIGR03083">
    <property type="entry name" value="maleylpyruvate isomerase family mycothiol-dependent enzyme"/>
    <property type="match status" value="1"/>
</dbReference>
<dbReference type="RefSeq" id="WP_311555731.1">
    <property type="nucleotide sequence ID" value="NZ_JAVREJ010000004.1"/>
</dbReference>
<accession>A0ABU2N705</accession>
<keyword evidence="2" id="KW-0413">Isomerase</keyword>
<keyword evidence="3" id="KW-1185">Reference proteome</keyword>
<gene>
    <name evidence="2" type="ORF">RM445_09325</name>
</gene>
<evidence type="ECO:0000259" key="1">
    <source>
        <dbReference type="Pfam" id="PF11716"/>
    </source>
</evidence>
<dbReference type="Gene3D" id="1.20.120.450">
    <property type="entry name" value="dinb family like domain"/>
    <property type="match status" value="1"/>
</dbReference>
<evidence type="ECO:0000313" key="2">
    <source>
        <dbReference type="EMBL" id="MDT0349721.1"/>
    </source>
</evidence>
<protein>
    <submittedName>
        <fullName evidence="2">Maleylpyruvate isomerase family mycothiol-dependent enzyme</fullName>
    </submittedName>
</protein>
<dbReference type="GO" id="GO:0016853">
    <property type="term" value="F:isomerase activity"/>
    <property type="evidence" value="ECO:0007669"/>
    <property type="project" value="UniProtKB-KW"/>
</dbReference>
<dbReference type="InterPro" id="IPR034660">
    <property type="entry name" value="DinB/YfiT-like"/>
</dbReference>
<sequence length="185" mass="20229">MATFREQQVRFAFDQDVPRVNRVVRERQLEVVGGVPLDEWARPSRCPGWSVHDVVRHVAQMNEMVVGVAAAARVGERYHRARRFDPRTTPSEWLAEAPAADPEETLAAYVQSTGAVVEAGGALGADVLVGTPVGLQVWPRMVLHALFDAVVHERDVTEPLGRSAPAIPEQLPVVAYVLLVAARVA</sequence>